<feature type="domain" description="Integrase catalytic" evidence="1">
    <location>
        <begin position="183"/>
        <end position="287"/>
    </location>
</feature>
<dbReference type="InterPro" id="IPR001584">
    <property type="entry name" value="Integrase_cat-core"/>
</dbReference>
<name>A0A2M7CIR5_9BACT</name>
<dbReference type="SUPFAM" id="SSF53098">
    <property type="entry name" value="Ribonuclease H-like"/>
    <property type="match status" value="1"/>
</dbReference>
<dbReference type="PROSITE" id="PS50994">
    <property type="entry name" value="INTEGRASE"/>
    <property type="match status" value="1"/>
</dbReference>
<organism evidence="2 3">
    <name type="scientific">Candidatus Berkelbacteria bacterium CG03_land_8_20_14_0_80_40_36</name>
    <dbReference type="NCBI Taxonomy" id="1974509"/>
    <lineage>
        <taxon>Bacteria</taxon>
        <taxon>Candidatus Berkelbacteria</taxon>
    </lineage>
</organism>
<dbReference type="EMBL" id="PEUM01000030">
    <property type="protein sequence ID" value="PIV25520.1"/>
    <property type="molecule type" value="Genomic_DNA"/>
</dbReference>
<dbReference type="Gene3D" id="3.30.420.10">
    <property type="entry name" value="Ribonuclease H-like superfamily/Ribonuclease H"/>
    <property type="match status" value="1"/>
</dbReference>
<sequence length="407" mass="47653">MKVSMDDSRLTNLSELKAFLVSAKRLVLLTNTIEVKYKFINRTLKRFNYRKLKRQDKHAVLLYLKKVTGYKKAQTLRLVKRSLAGDLARTVYRRHNPHVIYSPEDVKLLEVTDALHRRLNSLATKEILRREAELFNHLQYRQIARVSPAHINNLRQSPVYRNLWVNSTKSRQVPIGHTREPAVNNRPGSIRVDTVHQRDVYHINAVDEVTQWEVVVCVPLISERYLLPALKRLLAQFPFRIFNFHSDRGSEFINKVVAKLLNKLLIEQTKSRSRHSNDNALVESKNGWVIRKNMGYTHICFNAAEIISRFYQDWFNPYLNYHRPCLYVTEVRRDAKGRETKIYGQATTPYEKLKETGSLLKQNFLKPGLAFDQLDKTAYAQSDNQFAAKMRLKEKQLFSKISQMKGL</sequence>
<dbReference type="GO" id="GO:0015074">
    <property type="term" value="P:DNA integration"/>
    <property type="evidence" value="ECO:0007669"/>
    <property type="project" value="InterPro"/>
</dbReference>
<dbReference type="InterPro" id="IPR012337">
    <property type="entry name" value="RNaseH-like_sf"/>
</dbReference>
<protein>
    <submittedName>
        <fullName evidence="2">Integrase</fullName>
    </submittedName>
</protein>
<proteinExistence type="predicted"/>
<dbReference type="GO" id="GO:0003676">
    <property type="term" value="F:nucleic acid binding"/>
    <property type="evidence" value="ECO:0007669"/>
    <property type="project" value="InterPro"/>
</dbReference>
<accession>A0A2M7CIR5</accession>
<gene>
    <name evidence="2" type="ORF">COS38_01195</name>
</gene>
<evidence type="ECO:0000313" key="2">
    <source>
        <dbReference type="EMBL" id="PIV25520.1"/>
    </source>
</evidence>
<dbReference type="Proteomes" id="UP000229966">
    <property type="component" value="Unassembled WGS sequence"/>
</dbReference>
<dbReference type="AlphaFoldDB" id="A0A2M7CIR5"/>
<comment type="caution">
    <text evidence="2">The sequence shown here is derived from an EMBL/GenBank/DDBJ whole genome shotgun (WGS) entry which is preliminary data.</text>
</comment>
<dbReference type="InterPro" id="IPR036397">
    <property type="entry name" value="RNaseH_sf"/>
</dbReference>
<evidence type="ECO:0000313" key="3">
    <source>
        <dbReference type="Proteomes" id="UP000229966"/>
    </source>
</evidence>
<reference evidence="3" key="1">
    <citation type="submission" date="2017-09" db="EMBL/GenBank/DDBJ databases">
        <title>Depth-based differentiation of microbial function through sediment-hosted aquifers and enrichment of novel symbionts in the deep terrestrial subsurface.</title>
        <authorList>
            <person name="Probst A.J."/>
            <person name="Ladd B."/>
            <person name="Jarett J.K."/>
            <person name="Geller-Mcgrath D.E."/>
            <person name="Sieber C.M.K."/>
            <person name="Emerson J.B."/>
            <person name="Anantharaman K."/>
            <person name="Thomas B.C."/>
            <person name="Malmstrom R."/>
            <person name="Stieglmeier M."/>
            <person name="Klingl A."/>
            <person name="Woyke T."/>
            <person name="Ryan C.M."/>
            <person name="Banfield J.F."/>
        </authorList>
    </citation>
    <scope>NUCLEOTIDE SEQUENCE [LARGE SCALE GENOMIC DNA]</scope>
</reference>
<evidence type="ECO:0000259" key="1">
    <source>
        <dbReference type="PROSITE" id="PS50994"/>
    </source>
</evidence>